<dbReference type="EMBL" id="CP025188">
    <property type="protein sequence ID" value="AWV20748.1"/>
    <property type="molecule type" value="Genomic_DNA"/>
</dbReference>
<reference evidence="1" key="1">
    <citation type="submission" date="2017-12" db="EMBL/GenBank/DDBJ databases">
        <authorList>
            <person name="Martens C."/>
            <person name="Dahlstrom E."/>
            <person name="Barbian K."/>
            <person name="Sykora L."/>
            <person name="Ricklefs S."/>
            <person name="Bruno D."/>
            <person name="Anzick I."/>
            <person name="Myles I."/>
            <person name="Datta S.K."/>
        </authorList>
    </citation>
    <scope>NUCLEOTIDE SEQUENCE</scope>
    <source>
        <strain evidence="1">AD2</strain>
        <plasmid evidence="1">p1-AD2</plasmid>
    </source>
</reference>
<evidence type="ECO:0000313" key="1">
    <source>
        <dbReference type="EMBL" id="AWV20748.1"/>
    </source>
</evidence>
<name>A0A4Y1MS57_9PROT</name>
<sequence>MGDPTREEVWRPIATAPKTGARILIYRQCGNVCVAEWWEKFYISEVGGPYIPTPPMKAWVVHPQGDDVTFGLPDDATHWIPIPPPPGEGDGGPDA</sequence>
<dbReference type="AlphaFoldDB" id="A0A4Y1MS57"/>
<accession>A0A4Y1MS57</accession>
<proteinExistence type="predicted"/>
<organism evidence="1">
    <name type="scientific">Roseomonas mucosa</name>
    <dbReference type="NCBI Taxonomy" id="207340"/>
    <lineage>
        <taxon>Bacteria</taxon>
        <taxon>Pseudomonadati</taxon>
        <taxon>Pseudomonadota</taxon>
        <taxon>Alphaproteobacteria</taxon>
        <taxon>Acetobacterales</taxon>
        <taxon>Roseomonadaceae</taxon>
        <taxon>Roseomonas</taxon>
    </lineage>
</organism>
<gene>
    <name evidence="1" type="ORF">RADP37_05475</name>
</gene>
<protein>
    <recommendedName>
        <fullName evidence="2">DUF551 domain-containing protein</fullName>
    </recommendedName>
</protein>
<evidence type="ECO:0008006" key="2">
    <source>
        <dbReference type="Google" id="ProtNLM"/>
    </source>
</evidence>
<geneLocation type="plasmid" evidence="1">
    <name>p1-AD2</name>
</geneLocation>
<keyword evidence="1" id="KW-0614">Plasmid</keyword>